<accession>A0ABR1JHL6</accession>
<comment type="caution">
    <text evidence="1">The sequence shown here is derived from an EMBL/GenBank/DDBJ whole genome shotgun (WGS) entry which is preliminary data.</text>
</comment>
<reference evidence="1 2" key="1">
    <citation type="submission" date="2024-01" db="EMBL/GenBank/DDBJ databases">
        <title>A draft genome for the cacao thread blight pathogen Marasmiellus scandens.</title>
        <authorList>
            <person name="Baruah I.K."/>
            <person name="Leung J."/>
            <person name="Bukari Y."/>
            <person name="Amoako-Attah I."/>
            <person name="Meinhardt L.W."/>
            <person name="Bailey B.A."/>
            <person name="Cohen S.P."/>
        </authorList>
    </citation>
    <scope>NUCLEOTIDE SEQUENCE [LARGE SCALE GENOMIC DNA]</scope>
    <source>
        <strain evidence="1 2">GH-19</strain>
    </source>
</reference>
<name>A0ABR1JHL6_9AGAR</name>
<proteinExistence type="predicted"/>
<evidence type="ECO:0000313" key="1">
    <source>
        <dbReference type="EMBL" id="KAK7461300.1"/>
    </source>
</evidence>
<dbReference type="Proteomes" id="UP001498398">
    <property type="component" value="Unassembled WGS sequence"/>
</dbReference>
<dbReference type="EMBL" id="JBANRG010000013">
    <property type="protein sequence ID" value="KAK7461300.1"/>
    <property type="molecule type" value="Genomic_DNA"/>
</dbReference>
<evidence type="ECO:0008006" key="3">
    <source>
        <dbReference type="Google" id="ProtNLM"/>
    </source>
</evidence>
<sequence>MPSVVSLPTEIVQEIGAGICKLDDKKNLRATCFRLSVALAPQIFSEISLEINRNAFDCGLHLLETLAAQNALCNYVRTLRIDSLSPSFYPDPNFMTRKVYTSYLLDHARQARIEDERGCDRIKAAQLKMEKFLYPALASLCNLRVLKWNWHWTDGSSTLEDVMTAVSSLDLLEEFHFCYIPDPGIYAQDECQLPLPDLKNLRVISITVPEDPEISWKCQAPKLTDRPLARFVKHLITHSPHVSKLCLDNSRSHIRLEKRLNDLLEELLPLPLHQLTLGGWKISMTDAMRGQFRTLTSLELLHCTHFNPDLWPFLQEERVHLKRLTTDNVSDSLLDYLSSYSGLVHLSLTGPTWYTSYNYHDLADRFFDIVLPLHGETLRSLEILPSFEGRWCFEENNYIAIGKCSNLTNLSVKVNCVNMPLMDEREGDIVWPGAYHAFRLTTTHNPVHFLLYSIHASSLSQSLTSLHIDAARSASMVNSMPDAYFGPGYRIGGRRRIRKSAETFSSSLVGSTFGSSLGDASMIEVEALFDVIQVFVAGELCVVGCERK</sequence>
<protein>
    <recommendedName>
        <fullName evidence="3">F-box domain-containing protein</fullName>
    </recommendedName>
</protein>
<keyword evidence="2" id="KW-1185">Reference proteome</keyword>
<organism evidence="1 2">
    <name type="scientific">Marasmiellus scandens</name>
    <dbReference type="NCBI Taxonomy" id="2682957"/>
    <lineage>
        <taxon>Eukaryota</taxon>
        <taxon>Fungi</taxon>
        <taxon>Dikarya</taxon>
        <taxon>Basidiomycota</taxon>
        <taxon>Agaricomycotina</taxon>
        <taxon>Agaricomycetes</taxon>
        <taxon>Agaricomycetidae</taxon>
        <taxon>Agaricales</taxon>
        <taxon>Marasmiineae</taxon>
        <taxon>Omphalotaceae</taxon>
        <taxon>Marasmiellus</taxon>
    </lineage>
</organism>
<gene>
    <name evidence="1" type="ORF">VKT23_008479</name>
</gene>
<evidence type="ECO:0000313" key="2">
    <source>
        <dbReference type="Proteomes" id="UP001498398"/>
    </source>
</evidence>